<gene>
    <name evidence="12" type="ORF">FPZ43_07305</name>
</gene>
<dbReference type="PIRSF" id="PIRSF006268">
    <property type="entry name" value="ApbE"/>
    <property type="match status" value="1"/>
</dbReference>
<dbReference type="Proteomes" id="UP000320042">
    <property type="component" value="Unassembled WGS sequence"/>
</dbReference>
<evidence type="ECO:0000256" key="11">
    <source>
        <dbReference type="PIRSR" id="PIRSR006268-2"/>
    </source>
</evidence>
<keyword evidence="13" id="KW-1185">Reference proteome</keyword>
<dbReference type="OrthoDB" id="9778595at2"/>
<evidence type="ECO:0000313" key="12">
    <source>
        <dbReference type="EMBL" id="TWR29661.1"/>
    </source>
</evidence>
<evidence type="ECO:0000256" key="1">
    <source>
        <dbReference type="ARBA" id="ARBA00011955"/>
    </source>
</evidence>
<evidence type="ECO:0000256" key="9">
    <source>
        <dbReference type="ARBA" id="ARBA00048540"/>
    </source>
</evidence>
<dbReference type="AlphaFoldDB" id="A0A563UE77"/>
<keyword evidence="5 10" id="KW-0479">Metal-binding</keyword>
<sequence>MLALKKLTGTPTLYSHDTRLMGNNFIFSVVADNHAWANERINAAIAEITRIEKMLSAFTEDSQLNLINSNAGIAPVKVNPEIFGLVQRAIQISELTYGVFDIAYPAISELDKNSKAAKSKDKYDYTNIELDALKQTVFLTNSDMRIGFGALSIGYAADRARYILQMEGISSGVINAGGDLVTWGLQPDNTPWTIGSADPSKAGLPYADTVISNMAVATSFNNGVKTAALPAGQLANISHENGFEVSKIKSVSIITPTAELADAMASPIITMGVNTGLYLINKLNQIAAIITDDQARFYTSNSIGLLG</sequence>
<dbReference type="PANTHER" id="PTHR30040">
    <property type="entry name" value="THIAMINE BIOSYNTHESIS LIPOPROTEIN APBE"/>
    <property type="match status" value="1"/>
</dbReference>
<evidence type="ECO:0000256" key="2">
    <source>
        <dbReference type="ARBA" id="ARBA00016337"/>
    </source>
</evidence>
<comment type="similarity">
    <text evidence="10">Belongs to the ApbE family.</text>
</comment>
<dbReference type="SUPFAM" id="SSF143631">
    <property type="entry name" value="ApbE-like"/>
    <property type="match status" value="1"/>
</dbReference>
<organism evidence="12 13">
    <name type="scientific">Mucilaginibacter pallidiroseus</name>
    <dbReference type="NCBI Taxonomy" id="2599295"/>
    <lineage>
        <taxon>Bacteria</taxon>
        <taxon>Pseudomonadati</taxon>
        <taxon>Bacteroidota</taxon>
        <taxon>Sphingobacteriia</taxon>
        <taxon>Sphingobacteriales</taxon>
        <taxon>Sphingobacteriaceae</taxon>
        <taxon>Mucilaginibacter</taxon>
    </lineage>
</organism>
<keyword evidence="3 10" id="KW-0285">Flavoprotein</keyword>
<dbReference type="EC" id="2.7.1.180" evidence="1 10"/>
<dbReference type="PANTHER" id="PTHR30040:SF2">
    <property type="entry name" value="FAD:PROTEIN FMN TRANSFERASE"/>
    <property type="match status" value="1"/>
</dbReference>
<dbReference type="GO" id="GO:0016740">
    <property type="term" value="F:transferase activity"/>
    <property type="evidence" value="ECO:0007669"/>
    <property type="project" value="UniProtKB-UniRule"/>
</dbReference>
<evidence type="ECO:0000256" key="10">
    <source>
        <dbReference type="PIRNR" id="PIRNR006268"/>
    </source>
</evidence>
<dbReference type="InterPro" id="IPR024932">
    <property type="entry name" value="ApbE"/>
</dbReference>
<evidence type="ECO:0000256" key="8">
    <source>
        <dbReference type="ARBA" id="ARBA00031306"/>
    </source>
</evidence>
<evidence type="ECO:0000256" key="4">
    <source>
        <dbReference type="ARBA" id="ARBA00022679"/>
    </source>
</evidence>
<feature type="binding site" evidence="11">
    <location>
        <position position="262"/>
    </location>
    <ligand>
        <name>Mg(2+)</name>
        <dbReference type="ChEBI" id="CHEBI:18420"/>
    </ligand>
</feature>
<feature type="binding site" evidence="11">
    <location>
        <position position="266"/>
    </location>
    <ligand>
        <name>Mg(2+)</name>
        <dbReference type="ChEBI" id="CHEBI:18420"/>
    </ligand>
</feature>
<dbReference type="InterPro" id="IPR003374">
    <property type="entry name" value="ApbE-like_sf"/>
</dbReference>
<accession>A0A563UE77</accession>
<dbReference type="EMBL" id="VOEJ01000003">
    <property type="protein sequence ID" value="TWR29661.1"/>
    <property type="molecule type" value="Genomic_DNA"/>
</dbReference>
<evidence type="ECO:0000256" key="6">
    <source>
        <dbReference type="ARBA" id="ARBA00022827"/>
    </source>
</evidence>
<dbReference type="Gene3D" id="3.10.520.10">
    <property type="entry name" value="ApbE-like domains"/>
    <property type="match status" value="1"/>
</dbReference>
<keyword evidence="6 10" id="KW-0274">FAD</keyword>
<proteinExistence type="inferred from homology"/>
<keyword evidence="4 10" id="KW-0808">Transferase</keyword>
<feature type="binding site" evidence="11">
    <location>
        <position position="150"/>
    </location>
    <ligand>
        <name>Mg(2+)</name>
        <dbReference type="ChEBI" id="CHEBI:18420"/>
    </ligand>
</feature>
<protein>
    <recommendedName>
        <fullName evidence="2 10">FAD:protein FMN transferase</fullName>
        <ecNumber evidence="1 10">2.7.1.180</ecNumber>
    </recommendedName>
    <alternativeName>
        <fullName evidence="8 10">Flavin transferase</fullName>
    </alternativeName>
</protein>
<dbReference type="GO" id="GO:0046872">
    <property type="term" value="F:metal ion binding"/>
    <property type="evidence" value="ECO:0007669"/>
    <property type="project" value="UniProtKB-UniRule"/>
</dbReference>
<comment type="caution">
    <text evidence="12">The sequence shown here is derived from an EMBL/GenBank/DDBJ whole genome shotgun (WGS) entry which is preliminary data.</text>
</comment>
<name>A0A563UE77_9SPHI</name>
<evidence type="ECO:0000256" key="3">
    <source>
        <dbReference type="ARBA" id="ARBA00022630"/>
    </source>
</evidence>
<keyword evidence="7 10" id="KW-0460">Magnesium</keyword>
<comment type="cofactor">
    <cofactor evidence="11">
        <name>Mg(2+)</name>
        <dbReference type="ChEBI" id="CHEBI:18420"/>
    </cofactor>
    <cofactor evidence="11">
        <name>Mn(2+)</name>
        <dbReference type="ChEBI" id="CHEBI:29035"/>
    </cofactor>
    <text evidence="11">Magnesium. Can also use manganese.</text>
</comment>
<comment type="catalytic activity">
    <reaction evidence="9 10">
        <text>L-threonyl-[protein] + FAD = FMN-L-threonyl-[protein] + AMP + H(+)</text>
        <dbReference type="Rhea" id="RHEA:36847"/>
        <dbReference type="Rhea" id="RHEA-COMP:11060"/>
        <dbReference type="Rhea" id="RHEA-COMP:11061"/>
        <dbReference type="ChEBI" id="CHEBI:15378"/>
        <dbReference type="ChEBI" id="CHEBI:30013"/>
        <dbReference type="ChEBI" id="CHEBI:57692"/>
        <dbReference type="ChEBI" id="CHEBI:74257"/>
        <dbReference type="ChEBI" id="CHEBI:456215"/>
        <dbReference type="EC" id="2.7.1.180"/>
    </reaction>
</comment>
<evidence type="ECO:0000256" key="7">
    <source>
        <dbReference type="ARBA" id="ARBA00022842"/>
    </source>
</evidence>
<dbReference type="Pfam" id="PF02424">
    <property type="entry name" value="ApbE"/>
    <property type="match status" value="1"/>
</dbReference>
<evidence type="ECO:0000256" key="5">
    <source>
        <dbReference type="ARBA" id="ARBA00022723"/>
    </source>
</evidence>
<evidence type="ECO:0000313" key="13">
    <source>
        <dbReference type="Proteomes" id="UP000320042"/>
    </source>
</evidence>
<reference evidence="12 13" key="1">
    <citation type="submission" date="2019-07" db="EMBL/GenBank/DDBJ databases">
        <authorList>
            <person name="Kim J."/>
        </authorList>
    </citation>
    <scope>NUCLEOTIDE SEQUENCE [LARGE SCALE GENOMIC DNA]</scope>
    <source>
        <strain evidence="13">dk17</strain>
    </source>
</reference>
<dbReference type="RefSeq" id="WP_146381216.1">
    <property type="nucleotide sequence ID" value="NZ_VOEJ01000003.1"/>
</dbReference>